<dbReference type="EMBL" id="BBPA01000053">
    <property type="protein sequence ID" value="GAL94378.1"/>
    <property type="molecule type" value="Genomic_DNA"/>
</dbReference>
<dbReference type="Pfam" id="PF01266">
    <property type="entry name" value="DAO"/>
    <property type="match status" value="1"/>
</dbReference>
<dbReference type="AlphaFoldDB" id="A0A0A1VY37"/>
<dbReference type="PANTHER" id="PTHR13847">
    <property type="entry name" value="SARCOSINE DEHYDROGENASE-RELATED"/>
    <property type="match status" value="1"/>
</dbReference>
<dbReference type="SUPFAM" id="SSF51905">
    <property type="entry name" value="FAD/NAD(P)-binding domain"/>
    <property type="match status" value="1"/>
</dbReference>
<comment type="caution">
    <text evidence="3">The sequence shown here is derived from an EMBL/GenBank/DDBJ whole genome shotgun (WGS) entry which is preliminary data.</text>
</comment>
<dbReference type="Proteomes" id="UP000030321">
    <property type="component" value="Unassembled WGS sequence"/>
</dbReference>
<evidence type="ECO:0000259" key="2">
    <source>
        <dbReference type="Pfam" id="PF01266"/>
    </source>
</evidence>
<dbReference type="GO" id="GO:0005737">
    <property type="term" value="C:cytoplasm"/>
    <property type="evidence" value="ECO:0007669"/>
    <property type="project" value="TreeGrafter"/>
</dbReference>
<name>A0A0A1VY37_MICAE</name>
<sequence length="397" mass="42958">MTTTYDYIIIGGGITGSALSYELANLGSRVLLLEKETHPLNATFYSYGGLAYWSATTEIERKLYQEGREIQRNLSQELGIDNEYRDLELILTVNPEDDPATVAEKFAIFAITPEILDPQEAIALEPLLNPAAISGVLRLPHGHINAEKTNLAYQQAFLRLGGTIIREAVIELIETASRITGVKTPKNNYSAGETIVCAGGLTRSLLQKSGITASVYFTHAQVIKIPPSEIKLNTLVMPAIPARLLLEQKITQLENQGIWQRETPEIIASVLETGAVQFRDQSLYLGQISAIITDPGAILNPVAGEKAIRAAVGTLLPALASLPGSCHHCLVAFAPSGRPLVGAIADKLGLQVFSGFTSTLVSAPPLARRFARHLLGENDEIITNLQKSREKLTDGCN</sequence>
<dbReference type="GO" id="GO:0016491">
    <property type="term" value="F:oxidoreductase activity"/>
    <property type="evidence" value="ECO:0007669"/>
    <property type="project" value="UniProtKB-KW"/>
</dbReference>
<dbReference type="InterPro" id="IPR036188">
    <property type="entry name" value="FAD/NAD-bd_sf"/>
</dbReference>
<accession>A0A0A1VY37</accession>
<feature type="domain" description="FAD dependent oxidoreductase" evidence="2">
    <location>
        <begin position="6"/>
        <end position="371"/>
    </location>
</feature>
<dbReference type="Gene3D" id="3.30.9.10">
    <property type="entry name" value="D-Amino Acid Oxidase, subunit A, domain 2"/>
    <property type="match status" value="1"/>
</dbReference>
<proteinExistence type="predicted"/>
<evidence type="ECO:0000256" key="1">
    <source>
        <dbReference type="ARBA" id="ARBA00023002"/>
    </source>
</evidence>
<dbReference type="RefSeq" id="WP_045360389.1">
    <property type="nucleotide sequence ID" value="NZ_BBPA01000053.1"/>
</dbReference>
<evidence type="ECO:0000313" key="3">
    <source>
        <dbReference type="EMBL" id="GAL94378.1"/>
    </source>
</evidence>
<dbReference type="Gene3D" id="3.50.50.60">
    <property type="entry name" value="FAD/NAD(P)-binding domain"/>
    <property type="match status" value="1"/>
</dbReference>
<gene>
    <name evidence="3" type="ORF">N44_02958</name>
</gene>
<protein>
    <submittedName>
        <fullName evidence="3">FAD dependent oxidoreductase</fullName>
    </submittedName>
</protein>
<reference evidence="4" key="1">
    <citation type="journal article" date="2015" name="Genome">
        <title>Whole Genome Sequence of the Non-Microcystin-Producing Microcystis aeruginosa Strain NIES-44.</title>
        <authorList>
            <person name="Okano K."/>
            <person name="Miyata N."/>
            <person name="Ozaki Y."/>
        </authorList>
    </citation>
    <scope>NUCLEOTIDE SEQUENCE [LARGE SCALE GENOMIC DNA]</scope>
    <source>
        <strain evidence="4">NIES-44</strain>
    </source>
</reference>
<evidence type="ECO:0000313" key="4">
    <source>
        <dbReference type="Proteomes" id="UP000030321"/>
    </source>
</evidence>
<dbReference type="PANTHER" id="PTHR13847:SF287">
    <property type="entry name" value="FAD-DEPENDENT OXIDOREDUCTASE DOMAIN-CONTAINING PROTEIN 1"/>
    <property type="match status" value="1"/>
</dbReference>
<dbReference type="InterPro" id="IPR006076">
    <property type="entry name" value="FAD-dep_OxRdtase"/>
</dbReference>
<organism evidence="3 4">
    <name type="scientific">Microcystis aeruginosa NIES-44</name>
    <dbReference type="NCBI Taxonomy" id="449439"/>
    <lineage>
        <taxon>Bacteria</taxon>
        <taxon>Bacillati</taxon>
        <taxon>Cyanobacteriota</taxon>
        <taxon>Cyanophyceae</taxon>
        <taxon>Oscillatoriophycideae</taxon>
        <taxon>Chroococcales</taxon>
        <taxon>Microcystaceae</taxon>
        <taxon>Microcystis</taxon>
    </lineage>
</organism>
<keyword evidence="1" id="KW-0560">Oxidoreductase</keyword>